<keyword evidence="3" id="KW-1185">Reference proteome</keyword>
<feature type="region of interest" description="Disordered" evidence="1">
    <location>
        <begin position="1"/>
        <end position="76"/>
    </location>
</feature>
<gene>
    <name evidence="2" type="ORF">L3X38_007228</name>
</gene>
<proteinExistence type="predicted"/>
<name>A0AAD5F5X5_PRUDU</name>
<accession>A0AAD5F5X5</accession>
<dbReference type="EMBL" id="JAJFAZ020000001">
    <property type="protein sequence ID" value="KAI5354333.1"/>
    <property type="molecule type" value="Genomic_DNA"/>
</dbReference>
<dbReference type="AlphaFoldDB" id="A0AAD5F5X5"/>
<organism evidence="2 3">
    <name type="scientific">Prunus dulcis</name>
    <name type="common">Almond</name>
    <name type="synonym">Amygdalus dulcis</name>
    <dbReference type="NCBI Taxonomy" id="3755"/>
    <lineage>
        <taxon>Eukaryota</taxon>
        <taxon>Viridiplantae</taxon>
        <taxon>Streptophyta</taxon>
        <taxon>Embryophyta</taxon>
        <taxon>Tracheophyta</taxon>
        <taxon>Spermatophyta</taxon>
        <taxon>Magnoliopsida</taxon>
        <taxon>eudicotyledons</taxon>
        <taxon>Gunneridae</taxon>
        <taxon>Pentapetalae</taxon>
        <taxon>rosids</taxon>
        <taxon>fabids</taxon>
        <taxon>Rosales</taxon>
        <taxon>Rosaceae</taxon>
        <taxon>Amygdaloideae</taxon>
        <taxon>Amygdaleae</taxon>
        <taxon>Prunus</taxon>
    </lineage>
</organism>
<feature type="compositionally biased region" description="Basic residues" evidence="1">
    <location>
        <begin position="9"/>
        <end position="21"/>
    </location>
</feature>
<dbReference type="Proteomes" id="UP001054821">
    <property type="component" value="Chromosome 1"/>
</dbReference>
<evidence type="ECO:0000313" key="2">
    <source>
        <dbReference type="EMBL" id="KAI5354333.1"/>
    </source>
</evidence>
<evidence type="ECO:0000256" key="1">
    <source>
        <dbReference type="SAM" id="MobiDB-lite"/>
    </source>
</evidence>
<sequence length="100" mass="11596">MTTLTATIRGKKQIFKQTKRSRKEEDKSQLVGQKQIFKQRKRNRKEEDKSQVARHSSGAEIRRIKKDGNLGDGNSHRRVRVSGVVGLYDYVYTLYLAKNS</sequence>
<comment type="caution">
    <text evidence="2">The sequence shown here is derived from an EMBL/GenBank/DDBJ whole genome shotgun (WGS) entry which is preliminary data.</text>
</comment>
<feature type="compositionally biased region" description="Basic and acidic residues" evidence="1">
    <location>
        <begin position="60"/>
        <end position="69"/>
    </location>
</feature>
<protein>
    <submittedName>
        <fullName evidence="2">Uncharacterized protein</fullName>
    </submittedName>
</protein>
<evidence type="ECO:0000313" key="3">
    <source>
        <dbReference type="Proteomes" id="UP001054821"/>
    </source>
</evidence>
<reference evidence="2 3" key="1">
    <citation type="journal article" date="2022" name="G3 (Bethesda)">
        <title>Whole-genome sequence and methylome profiling of the almond [Prunus dulcis (Mill.) D.A. Webb] cultivar 'Nonpareil'.</title>
        <authorList>
            <person name="D'Amico-Willman K.M."/>
            <person name="Ouma W.Z."/>
            <person name="Meulia T."/>
            <person name="Sideli G.M."/>
            <person name="Gradziel T.M."/>
            <person name="Fresnedo-Ramirez J."/>
        </authorList>
    </citation>
    <scope>NUCLEOTIDE SEQUENCE [LARGE SCALE GENOMIC DNA]</scope>
    <source>
        <strain evidence="2">Clone GOH B32 T37-40</strain>
    </source>
</reference>